<dbReference type="OrthoDB" id="9785113at2"/>
<evidence type="ECO:0000313" key="13">
    <source>
        <dbReference type="Proteomes" id="UP000327039"/>
    </source>
</evidence>
<evidence type="ECO:0000256" key="1">
    <source>
        <dbReference type="ARBA" id="ARBA00004651"/>
    </source>
</evidence>
<keyword evidence="3 9" id="KW-0813">Transport</keyword>
<comment type="similarity">
    <text evidence="2 10">Belongs to the binding-protein-dependent transport system permease family. CysTW subfamily.</text>
</comment>
<feature type="transmembrane region" description="Helical" evidence="9">
    <location>
        <begin position="283"/>
        <end position="308"/>
    </location>
</feature>
<dbReference type="RefSeq" id="WP_150420061.1">
    <property type="nucleotide sequence ID" value="NZ_VYRZ01000003.1"/>
</dbReference>
<dbReference type="NCBIfam" id="TIGR02138">
    <property type="entry name" value="phosphate_pstC"/>
    <property type="match status" value="1"/>
</dbReference>
<dbReference type="GO" id="GO:0005886">
    <property type="term" value="C:plasma membrane"/>
    <property type="evidence" value="ECO:0007669"/>
    <property type="project" value="UniProtKB-SubCell"/>
</dbReference>
<evidence type="ECO:0000256" key="9">
    <source>
        <dbReference type="RuleBase" id="RU363032"/>
    </source>
</evidence>
<comment type="caution">
    <text evidence="12">The sequence shown here is derived from an EMBL/GenBank/DDBJ whole genome shotgun (WGS) entry which is preliminary data.</text>
</comment>
<proteinExistence type="inferred from homology"/>
<feature type="transmembrane region" description="Helical" evidence="9">
    <location>
        <begin position="117"/>
        <end position="139"/>
    </location>
</feature>
<evidence type="ECO:0000256" key="3">
    <source>
        <dbReference type="ARBA" id="ARBA00022448"/>
    </source>
</evidence>
<sequence length="322" mass="33940">MTTSAPPAADTSAPVTTKAKKRPGDLAFSGTALGAGIVILAVLAAVTFFLIAQSIPALTADPEGTQFLNGVPFLQYVWPFVFGTIWASFMALLVAAPLAIGVALFISHYAPRRLASVIGYVIDLLAAIPSVVYGLWGALVFSRLLQPFYVELNEAGGWFIVFSGQPSPTGRTILTASLVLAVMILPIMTAICREVFLQTPKLHEEAALALGATRWEMIRMAVFPFARGGMVSAAMLALGRALGETMAVTMVLSATGIVTFQVLTSSNPTPIPANIALNFGEAYGTGVNVLIATGLILFVVTFAVNAIARYIVNRRAEFSGAN</sequence>
<feature type="transmembrane region" description="Helical" evidence="9">
    <location>
        <begin position="173"/>
        <end position="192"/>
    </location>
</feature>
<feature type="domain" description="ABC transmembrane type-1" evidence="11">
    <location>
        <begin position="81"/>
        <end position="308"/>
    </location>
</feature>
<dbReference type="PROSITE" id="PS50928">
    <property type="entry name" value="ABC_TM1"/>
    <property type="match status" value="1"/>
</dbReference>
<dbReference type="Gene3D" id="1.10.3720.10">
    <property type="entry name" value="MetI-like"/>
    <property type="match status" value="1"/>
</dbReference>
<evidence type="ECO:0000256" key="2">
    <source>
        <dbReference type="ARBA" id="ARBA00007069"/>
    </source>
</evidence>
<dbReference type="GO" id="GO:0005315">
    <property type="term" value="F:phosphate transmembrane transporter activity"/>
    <property type="evidence" value="ECO:0007669"/>
    <property type="project" value="InterPro"/>
</dbReference>
<organism evidence="12 13">
    <name type="scientific">Microbacterium radiodurans</name>
    <dbReference type="NCBI Taxonomy" id="661398"/>
    <lineage>
        <taxon>Bacteria</taxon>
        <taxon>Bacillati</taxon>
        <taxon>Actinomycetota</taxon>
        <taxon>Actinomycetes</taxon>
        <taxon>Micrococcales</taxon>
        <taxon>Microbacteriaceae</taxon>
        <taxon>Microbacterium</taxon>
    </lineage>
</organism>
<dbReference type="GO" id="GO:0006817">
    <property type="term" value="P:phosphate ion transport"/>
    <property type="evidence" value="ECO:0007669"/>
    <property type="project" value="UniProtKB-KW"/>
</dbReference>
<dbReference type="InterPro" id="IPR000515">
    <property type="entry name" value="MetI-like"/>
</dbReference>
<name>A0A5J5ITK7_9MICO</name>
<evidence type="ECO:0000256" key="5">
    <source>
        <dbReference type="ARBA" id="ARBA00022592"/>
    </source>
</evidence>
<dbReference type="SUPFAM" id="SSF161098">
    <property type="entry name" value="MetI-like"/>
    <property type="match status" value="1"/>
</dbReference>
<dbReference type="PANTHER" id="PTHR30425:SF1">
    <property type="entry name" value="PHOSPHATE TRANSPORT SYSTEM PERMEASE PROTEIN PSTC"/>
    <property type="match status" value="1"/>
</dbReference>
<evidence type="ECO:0000256" key="7">
    <source>
        <dbReference type="ARBA" id="ARBA00022989"/>
    </source>
</evidence>
<dbReference type="PANTHER" id="PTHR30425">
    <property type="entry name" value="PHOSPHATE TRANSPORT SYSTEM PERMEASE PROTEIN PST"/>
    <property type="match status" value="1"/>
</dbReference>
<feature type="transmembrane region" description="Helical" evidence="9">
    <location>
        <begin position="76"/>
        <end position="105"/>
    </location>
</feature>
<comment type="function">
    <text evidence="10">Part of the binding-protein-dependent transport system for phosphate; probably responsible for the translocation of the substrate across the membrane.</text>
</comment>
<dbReference type="Pfam" id="PF00528">
    <property type="entry name" value="BPD_transp_1"/>
    <property type="match status" value="1"/>
</dbReference>
<keyword evidence="6 9" id="KW-0812">Transmembrane</keyword>
<evidence type="ECO:0000256" key="10">
    <source>
        <dbReference type="RuleBase" id="RU363054"/>
    </source>
</evidence>
<evidence type="ECO:0000259" key="11">
    <source>
        <dbReference type="PROSITE" id="PS50928"/>
    </source>
</evidence>
<feature type="transmembrane region" description="Helical" evidence="9">
    <location>
        <begin position="245"/>
        <end position="263"/>
    </location>
</feature>
<accession>A0A5J5ITK7</accession>
<comment type="subcellular location">
    <subcellularLocation>
        <location evidence="1 9">Cell membrane</location>
        <topology evidence="1 9">Multi-pass membrane protein</topology>
    </subcellularLocation>
</comment>
<evidence type="ECO:0000256" key="4">
    <source>
        <dbReference type="ARBA" id="ARBA00022475"/>
    </source>
</evidence>
<keyword evidence="7 9" id="KW-1133">Transmembrane helix</keyword>
<dbReference type="CDD" id="cd06261">
    <property type="entry name" value="TM_PBP2"/>
    <property type="match status" value="1"/>
</dbReference>
<reference evidence="13" key="1">
    <citation type="submission" date="2019-09" db="EMBL/GenBank/DDBJ databases">
        <title>Mumia zhuanghuii sp. nov. isolated from the intestinal contents of plateau pika (Ochotona curzoniae) in the Qinghai-Tibet plateau of China.</title>
        <authorList>
            <person name="Tian Z."/>
        </authorList>
    </citation>
    <scope>NUCLEOTIDE SEQUENCE [LARGE SCALE GENOMIC DNA]</scope>
    <source>
        <strain evidence="13">DSM 25564</strain>
    </source>
</reference>
<keyword evidence="8 9" id="KW-0472">Membrane</keyword>
<keyword evidence="5 10" id="KW-0592">Phosphate transport</keyword>
<keyword evidence="13" id="KW-1185">Reference proteome</keyword>
<dbReference type="EMBL" id="VYRZ01000003">
    <property type="protein sequence ID" value="KAA9085339.1"/>
    <property type="molecule type" value="Genomic_DNA"/>
</dbReference>
<dbReference type="Proteomes" id="UP000327039">
    <property type="component" value="Unassembled WGS sequence"/>
</dbReference>
<gene>
    <name evidence="12" type="primary">pstC</name>
    <name evidence="12" type="ORF">F6B42_12785</name>
</gene>
<dbReference type="AlphaFoldDB" id="A0A5J5ITK7"/>
<feature type="transmembrane region" description="Helical" evidence="9">
    <location>
        <begin position="26"/>
        <end position="56"/>
    </location>
</feature>
<dbReference type="InterPro" id="IPR051124">
    <property type="entry name" value="Phosphate_Transport_Permease"/>
</dbReference>
<keyword evidence="4 10" id="KW-1003">Cell membrane</keyword>
<dbReference type="InterPro" id="IPR035906">
    <property type="entry name" value="MetI-like_sf"/>
</dbReference>
<dbReference type="InterPro" id="IPR011864">
    <property type="entry name" value="Phosphate_PstC"/>
</dbReference>
<evidence type="ECO:0000313" key="12">
    <source>
        <dbReference type="EMBL" id="KAA9085339.1"/>
    </source>
</evidence>
<protein>
    <recommendedName>
        <fullName evidence="10">Phosphate transport system permease protein</fullName>
    </recommendedName>
</protein>
<evidence type="ECO:0000256" key="8">
    <source>
        <dbReference type="ARBA" id="ARBA00023136"/>
    </source>
</evidence>
<evidence type="ECO:0000256" key="6">
    <source>
        <dbReference type="ARBA" id="ARBA00022692"/>
    </source>
</evidence>